<comment type="caution">
    <text evidence="1">The sequence shown here is derived from an EMBL/GenBank/DDBJ whole genome shotgun (WGS) entry which is preliminary data.</text>
</comment>
<gene>
    <name evidence="1" type="ORF">LITE_LOCUS3830</name>
</gene>
<keyword evidence="2" id="KW-1185">Reference proteome</keyword>
<name>A0AAV0HCY4_9ROSI</name>
<organism evidence="1 2">
    <name type="scientific">Linum tenue</name>
    <dbReference type="NCBI Taxonomy" id="586396"/>
    <lineage>
        <taxon>Eukaryota</taxon>
        <taxon>Viridiplantae</taxon>
        <taxon>Streptophyta</taxon>
        <taxon>Embryophyta</taxon>
        <taxon>Tracheophyta</taxon>
        <taxon>Spermatophyta</taxon>
        <taxon>Magnoliopsida</taxon>
        <taxon>eudicotyledons</taxon>
        <taxon>Gunneridae</taxon>
        <taxon>Pentapetalae</taxon>
        <taxon>rosids</taxon>
        <taxon>fabids</taxon>
        <taxon>Malpighiales</taxon>
        <taxon>Linaceae</taxon>
        <taxon>Linum</taxon>
    </lineage>
</organism>
<protein>
    <submittedName>
        <fullName evidence="1">Uncharacterized protein</fullName>
    </submittedName>
</protein>
<proteinExistence type="predicted"/>
<reference evidence="1" key="1">
    <citation type="submission" date="2022-08" db="EMBL/GenBank/DDBJ databases">
        <authorList>
            <person name="Gutierrez-Valencia J."/>
        </authorList>
    </citation>
    <scope>NUCLEOTIDE SEQUENCE</scope>
</reference>
<evidence type="ECO:0000313" key="2">
    <source>
        <dbReference type="Proteomes" id="UP001154282"/>
    </source>
</evidence>
<accession>A0AAV0HCY4</accession>
<evidence type="ECO:0000313" key="1">
    <source>
        <dbReference type="EMBL" id="CAI0383027.1"/>
    </source>
</evidence>
<dbReference type="Proteomes" id="UP001154282">
    <property type="component" value="Unassembled WGS sequence"/>
</dbReference>
<sequence>MLGRFRCQPWFMFHNWS</sequence>
<dbReference type="EMBL" id="CAMGYJ010000002">
    <property type="protein sequence ID" value="CAI0383027.1"/>
    <property type="molecule type" value="Genomic_DNA"/>
</dbReference>
<dbReference type="AlphaFoldDB" id="A0AAV0HCY4"/>